<dbReference type="HOGENOM" id="CLU_698607_0_0_1"/>
<evidence type="ECO:0000256" key="1">
    <source>
        <dbReference type="SAM" id="MobiDB-lite"/>
    </source>
</evidence>
<feature type="compositionally biased region" description="Polar residues" evidence="1">
    <location>
        <begin position="244"/>
        <end position="264"/>
    </location>
</feature>
<accession>K5WMN6</accession>
<name>K5WMN6_PHACS</name>
<protein>
    <submittedName>
        <fullName evidence="2">Uncharacterized protein</fullName>
    </submittedName>
</protein>
<dbReference type="GeneID" id="18913802"/>
<feature type="compositionally biased region" description="Low complexity" evidence="1">
    <location>
        <begin position="189"/>
        <end position="200"/>
    </location>
</feature>
<dbReference type="EMBL" id="JH930468">
    <property type="protein sequence ID" value="EKM60454.1"/>
    <property type="molecule type" value="Genomic_DNA"/>
</dbReference>
<feature type="compositionally biased region" description="Pro residues" evidence="1">
    <location>
        <begin position="293"/>
        <end position="309"/>
    </location>
</feature>
<feature type="compositionally biased region" description="Polar residues" evidence="1">
    <location>
        <begin position="132"/>
        <end position="141"/>
    </location>
</feature>
<feature type="compositionally biased region" description="Basic and acidic residues" evidence="1">
    <location>
        <begin position="349"/>
        <end position="358"/>
    </location>
</feature>
<dbReference type="InParanoid" id="K5WMN6"/>
<dbReference type="STRING" id="650164.K5WMN6"/>
<proteinExistence type="predicted"/>
<dbReference type="KEGG" id="pco:PHACADRAFT_246408"/>
<dbReference type="Proteomes" id="UP000008370">
    <property type="component" value="Unassembled WGS sequence"/>
</dbReference>
<evidence type="ECO:0000313" key="2">
    <source>
        <dbReference type="EMBL" id="EKM60454.1"/>
    </source>
</evidence>
<organism evidence="2 3">
    <name type="scientific">Phanerochaete carnosa (strain HHB-10118-sp)</name>
    <name type="common">White-rot fungus</name>
    <name type="synonym">Peniophora carnosa</name>
    <dbReference type="NCBI Taxonomy" id="650164"/>
    <lineage>
        <taxon>Eukaryota</taxon>
        <taxon>Fungi</taxon>
        <taxon>Dikarya</taxon>
        <taxon>Basidiomycota</taxon>
        <taxon>Agaricomycotina</taxon>
        <taxon>Agaricomycetes</taxon>
        <taxon>Polyporales</taxon>
        <taxon>Phanerochaetaceae</taxon>
        <taxon>Phanerochaete</taxon>
    </lineage>
</organism>
<reference evidence="2 3" key="1">
    <citation type="journal article" date="2012" name="BMC Genomics">
        <title>Comparative genomics of the white-rot fungi, Phanerochaete carnosa and P. chrysosporium, to elucidate the genetic basis of the distinct wood types they colonize.</title>
        <authorList>
            <person name="Suzuki H."/>
            <person name="MacDonald J."/>
            <person name="Syed K."/>
            <person name="Salamov A."/>
            <person name="Hori C."/>
            <person name="Aerts A."/>
            <person name="Henrissat B."/>
            <person name="Wiebenga A."/>
            <person name="vanKuyk P.A."/>
            <person name="Barry K."/>
            <person name="Lindquist E."/>
            <person name="LaButti K."/>
            <person name="Lapidus A."/>
            <person name="Lucas S."/>
            <person name="Coutinho P."/>
            <person name="Gong Y."/>
            <person name="Samejima M."/>
            <person name="Mahadevan R."/>
            <person name="Abou-Zaid M."/>
            <person name="de Vries R.P."/>
            <person name="Igarashi K."/>
            <person name="Yadav J.S."/>
            <person name="Grigoriev I.V."/>
            <person name="Master E.R."/>
        </authorList>
    </citation>
    <scope>NUCLEOTIDE SEQUENCE [LARGE SCALE GENOMIC DNA]</scope>
    <source>
        <strain evidence="2 3">HHB-10118-sp</strain>
    </source>
</reference>
<feature type="region of interest" description="Disordered" evidence="1">
    <location>
        <begin position="1"/>
        <end position="411"/>
    </location>
</feature>
<feature type="compositionally biased region" description="Low complexity" evidence="1">
    <location>
        <begin position="108"/>
        <end position="131"/>
    </location>
</feature>
<sequence>MPVDARYHMSPEAMRMRAQPPPPPYAGSSRPSESPRMTSVATPSDAKSRGGRRKAQGATPEAEMPGMPQEKKERKRRQRRGKEDTPAPMQPPRQDSQYGMPYRPLKTSNNGSPEPSSNGSNGSGPGSASRSTQPSPTSSAANPAHHPPTRIVDEDYDGDGAAAEVLMNMSNSSYRSGPSDPRNFGAPISGPMRSPPDSRGGPPPQMSPHSMAKHPAMQRNSPPSKRPLSPGPEDPNVEPKRSRVGSTSRRMSSPSAQAPSSTRPSPVPFRHQPTTHASHSPEMRQDVQRQPFDSPPSPALPTTLPPHPRPIGSMGAGFAAGHTSGPGMPLPPSLSSGAVRSPPGMSPTDSDHRMHDSRSNSPNAQRMPAKREIVVHAARSPPGSKGLPSPASSHGSHASHGSGGSHKMVVS</sequence>
<gene>
    <name evidence="2" type="ORF">PHACADRAFT_246408</name>
</gene>
<keyword evidence="3" id="KW-1185">Reference proteome</keyword>
<dbReference type="RefSeq" id="XP_007389912.1">
    <property type="nucleotide sequence ID" value="XM_007389850.1"/>
</dbReference>
<evidence type="ECO:0000313" key="3">
    <source>
        <dbReference type="Proteomes" id="UP000008370"/>
    </source>
</evidence>
<dbReference type="AlphaFoldDB" id="K5WMN6"/>
<feature type="compositionally biased region" description="Low complexity" evidence="1">
    <location>
        <begin position="388"/>
        <end position="400"/>
    </location>
</feature>
<dbReference type="OrthoDB" id="3065236at2759"/>